<name>A0A6F8XJA3_9ACTN</name>
<evidence type="ECO:0000313" key="3">
    <source>
        <dbReference type="Proteomes" id="UP000502508"/>
    </source>
</evidence>
<accession>A0A6F8XJA3</accession>
<feature type="domain" description="DUF5753" evidence="1">
    <location>
        <begin position="78"/>
        <end position="256"/>
    </location>
</feature>
<keyword evidence="3" id="KW-1185">Reference proteome</keyword>
<evidence type="ECO:0000313" key="2">
    <source>
        <dbReference type="EMBL" id="BCB73871.1"/>
    </source>
</evidence>
<dbReference type="SUPFAM" id="SSF47413">
    <property type="entry name" value="lambda repressor-like DNA-binding domains"/>
    <property type="match status" value="1"/>
</dbReference>
<dbReference type="GO" id="GO:0003677">
    <property type="term" value="F:DNA binding"/>
    <property type="evidence" value="ECO:0007669"/>
    <property type="project" value="InterPro"/>
</dbReference>
<dbReference type="CDD" id="cd00093">
    <property type="entry name" value="HTH_XRE"/>
    <property type="match status" value="1"/>
</dbReference>
<gene>
    <name evidence="2" type="ORF">Pflav_002810</name>
</gene>
<dbReference type="Proteomes" id="UP000502508">
    <property type="component" value="Chromosome"/>
</dbReference>
<protein>
    <submittedName>
        <fullName evidence="2">Transcriptional regulator</fullName>
    </submittedName>
</protein>
<reference evidence="2 3" key="1">
    <citation type="submission" date="2020-03" db="EMBL/GenBank/DDBJ databases">
        <title>Whole genome shotgun sequence of Phytohabitans flavus NBRC 107702.</title>
        <authorList>
            <person name="Komaki H."/>
            <person name="Tamura T."/>
        </authorList>
    </citation>
    <scope>NUCLEOTIDE SEQUENCE [LARGE SCALE GENOMIC DNA]</scope>
    <source>
        <strain evidence="2 3">NBRC 107702</strain>
    </source>
</reference>
<dbReference type="InterPro" id="IPR001387">
    <property type="entry name" value="Cro/C1-type_HTH"/>
</dbReference>
<dbReference type="EMBL" id="AP022870">
    <property type="protein sequence ID" value="BCB73871.1"/>
    <property type="molecule type" value="Genomic_DNA"/>
</dbReference>
<dbReference type="InterPro" id="IPR043917">
    <property type="entry name" value="DUF5753"/>
</dbReference>
<dbReference type="KEGG" id="pfla:Pflav_002810"/>
<dbReference type="AlphaFoldDB" id="A0A6F8XJA3"/>
<dbReference type="InterPro" id="IPR010982">
    <property type="entry name" value="Lambda_DNA-bd_dom_sf"/>
</dbReference>
<evidence type="ECO:0000259" key="1">
    <source>
        <dbReference type="Pfam" id="PF19054"/>
    </source>
</evidence>
<dbReference type="Pfam" id="PF19054">
    <property type="entry name" value="DUF5753"/>
    <property type="match status" value="1"/>
</dbReference>
<proteinExistence type="predicted"/>
<organism evidence="2 3">
    <name type="scientific">Phytohabitans flavus</name>
    <dbReference type="NCBI Taxonomy" id="1076124"/>
    <lineage>
        <taxon>Bacteria</taxon>
        <taxon>Bacillati</taxon>
        <taxon>Actinomycetota</taxon>
        <taxon>Actinomycetes</taxon>
        <taxon>Micromonosporales</taxon>
        <taxon>Micromonosporaceae</taxon>
    </lineage>
</organism>
<sequence>MKGFSQKDVAEAQDWSVSKLLRIEGGAVGVSTTDLRALLDMYQLRDPELVGQLTLWAQAARRSPLSVYRDVLSAEFLTYLNYEGSAAVVRQWEPLLVPGLLQTESYARAIIHAFAPEGRSERIIERQIEARMSRQEVLRQPGAPEMFFILDESVLRRRVGGGVTMIQQLEHLREQAERPHISIQILPFAMGAHRNMRTPFVILEFKEANVEDLLFLENPRGDLLDRDDGEELAVYLASFWDLESRALAAAEMVATIDAVIRDLA</sequence>
<reference evidence="2 3" key="2">
    <citation type="submission" date="2020-03" db="EMBL/GenBank/DDBJ databases">
        <authorList>
            <person name="Ichikawa N."/>
            <person name="Kimura A."/>
            <person name="Kitahashi Y."/>
            <person name="Uohara A."/>
        </authorList>
    </citation>
    <scope>NUCLEOTIDE SEQUENCE [LARGE SCALE GENOMIC DNA]</scope>
    <source>
        <strain evidence="2 3">NBRC 107702</strain>
    </source>
</reference>
<dbReference type="Pfam" id="PF13560">
    <property type="entry name" value="HTH_31"/>
    <property type="match status" value="1"/>
</dbReference>